<sequence>MRSLIYGDVLNEKDTVLQIARCSFDVHVQDILGTFMMGGCLIMVHPRGIMNFDYLVSVMKEKNITCITTVPTIIHNFFTFIQQRNYLNAVQCLRSVCSGGEPCSMKLINLMSNTVTQTCRLWNMYGPAEITTACTFHPLYKTMETEKTSIGTPLSNYQYVVLDQLSQNLFINQAGELVVGGVGVFAGYLGRDDLTAKALVEIDGQVYYRTGDLVRMNNNGLLHYQGRKDHQIKLHGQRIELGEIERCLLNTTSISACIVMKWNDDHLVAYVQSSSHMKEEELRQHCQSHLPPHMIPSIFIILDKLPLNPNGKVDRKQLPSPQFSLSTLLSADKS</sequence>
<protein>
    <submittedName>
        <fullName evidence="3">Uncharacterized protein</fullName>
    </submittedName>
</protein>
<dbReference type="Gene3D" id="3.30.300.30">
    <property type="match status" value="1"/>
</dbReference>
<evidence type="ECO:0000259" key="2">
    <source>
        <dbReference type="Pfam" id="PF13193"/>
    </source>
</evidence>
<dbReference type="InterPro" id="IPR000873">
    <property type="entry name" value="AMP-dep_synth/lig_dom"/>
</dbReference>
<dbReference type="Gene3D" id="3.40.50.12780">
    <property type="entry name" value="N-terminal domain of ligase-like"/>
    <property type="match status" value="1"/>
</dbReference>
<dbReference type="GO" id="GO:0044550">
    <property type="term" value="P:secondary metabolite biosynthetic process"/>
    <property type="evidence" value="ECO:0007669"/>
    <property type="project" value="TreeGrafter"/>
</dbReference>
<dbReference type="PANTHER" id="PTHR45527:SF1">
    <property type="entry name" value="FATTY ACID SYNTHASE"/>
    <property type="match status" value="1"/>
</dbReference>
<dbReference type="PANTHER" id="PTHR45527">
    <property type="entry name" value="NONRIBOSOMAL PEPTIDE SYNTHETASE"/>
    <property type="match status" value="1"/>
</dbReference>
<organism evidence="3 4">
    <name type="scientific">Adineta steineri</name>
    <dbReference type="NCBI Taxonomy" id="433720"/>
    <lineage>
        <taxon>Eukaryota</taxon>
        <taxon>Metazoa</taxon>
        <taxon>Spiralia</taxon>
        <taxon>Gnathifera</taxon>
        <taxon>Rotifera</taxon>
        <taxon>Eurotatoria</taxon>
        <taxon>Bdelloidea</taxon>
        <taxon>Adinetida</taxon>
        <taxon>Adinetidae</taxon>
        <taxon>Adineta</taxon>
    </lineage>
</organism>
<dbReference type="AlphaFoldDB" id="A0A820I2S3"/>
<dbReference type="GO" id="GO:0005737">
    <property type="term" value="C:cytoplasm"/>
    <property type="evidence" value="ECO:0007669"/>
    <property type="project" value="TreeGrafter"/>
</dbReference>
<evidence type="ECO:0000313" key="4">
    <source>
        <dbReference type="Proteomes" id="UP000663868"/>
    </source>
</evidence>
<dbReference type="Pfam" id="PF00501">
    <property type="entry name" value="AMP-binding"/>
    <property type="match status" value="1"/>
</dbReference>
<dbReference type="GO" id="GO:0043041">
    <property type="term" value="P:amino acid activation for nonribosomal peptide biosynthetic process"/>
    <property type="evidence" value="ECO:0007669"/>
    <property type="project" value="TreeGrafter"/>
</dbReference>
<reference evidence="3" key="1">
    <citation type="submission" date="2021-02" db="EMBL/GenBank/DDBJ databases">
        <authorList>
            <person name="Nowell W R."/>
        </authorList>
    </citation>
    <scope>NUCLEOTIDE SEQUENCE</scope>
</reference>
<dbReference type="InterPro" id="IPR045851">
    <property type="entry name" value="AMP-bd_C_sf"/>
</dbReference>
<dbReference type="Proteomes" id="UP000663868">
    <property type="component" value="Unassembled WGS sequence"/>
</dbReference>
<feature type="domain" description="AMP-binding enzyme C-terminal" evidence="2">
    <location>
        <begin position="243"/>
        <end position="312"/>
    </location>
</feature>
<proteinExistence type="predicted"/>
<dbReference type="GO" id="GO:0031177">
    <property type="term" value="F:phosphopantetheine binding"/>
    <property type="evidence" value="ECO:0007669"/>
    <property type="project" value="TreeGrafter"/>
</dbReference>
<evidence type="ECO:0000259" key="1">
    <source>
        <dbReference type="Pfam" id="PF00501"/>
    </source>
</evidence>
<dbReference type="InterPro" id="IPR042099">
    <property type="entry name" value="ANL_N_sf"/>
</dbReference>
<name>A0A820I2S3_9BILA</name>
<accession>A0A820I2S3</accession>
<evidence type="ECO:0000313" key="3">
    <source>
        <dbReference type="EMBL" id="CAF4300562.1"/>
    </source>
</evidence>
<feature type="non-terminal residue" evidence="3">
    <location>
        <position position="1"/>
    </location>
</feature>
<comment type="caution">
    <text evidence="3">The sequence shown here is derived from an EMBL/GenBank/DDBJ whole genome shotgun (WGS) entry which is preliminary data.</text>
</comment>
<feature type="domain" description="AMP-dependent synthetase/ligase" evidence="1">
    <location>
        <begin position="9"/>
        <end position="189"/>
    </location>
</feature>
<gene>
    <name evidence="3" type="ORF">KXQ929_LOCUS45505</name>
</gene>
<dbReference type="SUPFAM" id="SSF56801">
    <property type="entry name" value="Acetyl-CoA synthetase-like"/>
    <property type="match status" value="1"/>
</dbReference>
<dbReference type="Pfam" id="PF13193">
    <property type="entry name" value="AMP-binding_C"/>
    <property type="match status" value="1"/>
</dbReference>
<dbReference type="InterPro" id="IPR025110">
    <property type="entry name" value="AMP-bd_C"/>
</dbReference>
<dbReference type="EMBL" id="CAJOBB010014136">
    <property type="protein sequence ID" value="CAF4300562.1"/>
    <property type="molecule type" value="Genomic_DNA"/>
</dbReference>